<protein>
    <submittedName>
        <fullName evidence="2">Uncharacterized protein</fullName>
    </submittedName>
</protein>
<gene>
    <name evidence="2" type="ORF">C8034_v001723</name>
</gene>
<sequence length="123" mass="13851">MLRTIVELRIVNIKGARILAETLEALIERGQNPALESKWERGMQTRRTAESQIRRMNGMRWMLSAMRSIDHRKGDAARVWTRGLRLETSSPLTMSGCRGTLVNLPQKSKSSGGGTTEPCIQRT</sequence>
<accession>A0A4R8TNV5</accession>
<keyword evidence="3" id="KW-1185">Reference proteome</keyword>
<dbReference type="EMBL" id="QAPF01000031">
    <property type="protein sequence ID" value="TEA20546.1"/>
    <property type="molecule type" value="Genomic_DNA"/>
</dbReference>
<evidence type="ECO:0000256" key="1">
    <source>
        <dbReference type="SAM" id="MobiDB-lite"/>
    </source>
</evidence>
<evidence type="ECO:0000313" key="3">
    <source>
        <dbReference type="Proteomes" id="UP000295604"/>
    </source>
</evidence>
<reference evidence="2 3" key="1">
    <citation type="submission" date="2018-11" db="EMBL/GenBank/DDBJ databases">
        <title>Genome sequence and assembly of Colletotrichum sidae.</title>
        <authorList>
            <person name="Gan P."/>
            <person name="Shirasu K."/>
        </authorList>
    </citation>
    <scope>NUCLEOTIDE SEQUENCE [LARGE SCALE GENOMIC DNA]</scope>
    <source>
        <strain evidence="2 3">CBS 518.97</strain>
    </source>
</reference>
<name>A0A4R8TNV5_9PEZI</name>
<organism evidence="2 3">
    <name type="scientific">Colletotrichum sidae</name>
    <dbReference type="NCBI Taxonomy" id="1347389"/>
    <lineage>
        <taxon>Eukaryota</taxon>
        <taxon>Fungi</taxon>
        <taxon>Dikarya</taxon>
        <taxon>Ascomycota</taxon>
        <taxon>Pezizomycotina</taxon>
        <taxon>Sordariomycetes</taxon>
        <taxon>Hypocreomycetidae</taxon>
        <taxon>Glomerellales</taxon>
        <taxon>Glomerellaceae</taxon>
        <taxon>Colletotrichum</taxon>
        <taxon>Colletotrichum orbiculare species complex</taxon>
    </lineage>
</organism>
<proteinExistence type="predicted"/>
<comment type="caution">
    <text evidence="2">The sequence shown here is derived from an EMBL/GenBank/DDBJ whole genome shotgun (WGS) entry which is preliminary data.</text>
</comment>
<evidence type="ECO:0000313" key="2">
    <source>
        <dbReference type="EMBL" id="TEA20546.1"/>
    </source>
</evidence>
<feature type="region of interest" description="Disordered" evidence="1">
    <location>
        <begin position="96"/>
        <end position="123"/>
    </location>
</feature>
<dbReference type="AlphaFoldDB" id="A0A4R8TNV5"/>
<dbReference type="Proteomes" id="UP000295604">
    <property type="component" value="Unassembled WGS sequence"/>
</dbReference>